<dbReference type="eggNOG" id="COG0784">
    <property type="taxonomic scope" value="Bacteria"/>
</dbReference>
<dbReference type="AlphaFoldDB" id="D9SDP0"/>
<evidence type="ECO:0000313" key="4">
    <source>
        <dbReference type="EMBL" id="ADL54797.1"/>
    </source>
</evidence>
<organism evidence="4 5">
    <name type="scientific">Gallionella capsiferriformans (strain ES-2)</name>
    <name type="common">Gallionella ferruginea capsiferriformans (strain ES-2)</name>
    <dbReference type="NCBI Taxonomy" id="395494"/>
    <lineage>
        <taxon>Bacteria</taxon>
        <taxon>Pseudomonadati</taxon>
        <taxon>Pseudomonadota</taxon>
        <taxon>Betaproteobacteria</taxon>
        <taxon>Nitrosomonadales</taxon>
        <taxon>Gallionellaceae</taxon>
        <taxon>Gallionella</taxon>
    </lineage>
</organism>
<dbReference type="SMART" id="SM00448">
    <property type="entry name" value="REC"/>
    <property type="match status" value="1"/>
</dbReference>
<dbReference type="InterPro" id="IPR011006">
    <property type="entry name" value="CheY-like_superfamily"/>
</dbReference>
<dbReference type="InterPro" id="IPR010093">
    <property type="entry name" value="SinI_DNA-bd"/>
</dbReference>
<dbReference type="Pfam" id="PF00072">
    <property type="entry name" value="Response_reg"/>
    <property type="match status" value="1"/>
</dbReference>
<dbReference type="GO" id="GO:0003677">
    <property type="term" value="F:DNA binding"/>
    <property type="evidence" value="ECO:0007669"/>
    <property type="project" value="InterPro"/>
</dbReference>
<feature type="domain" description="Response regulatory" evidence="3">
    <location>
        <begin position="77"/>
        <end position="195"/>
    </location>
</feature>
<sequence length="206" mass="22853">MAHNRQAPKTFCTTREAAELLSVSLRTAQLWSESGLLEAWKTDGGHRRISRLSIERLLAEPIVRQLDNKAKTPEALKILVVEDDPALRRLYEINMQRWPMSVRFHSANDGYEALIRIGHDKPDLLITDLQMPGMDGFRMLNTLCNISELADMQIVAVSGLDPDAISAHGGIPDGISLLSKPVPFSHLLAIAEKTAQVKLLKAREAA</sequence>
<dbReference type="SUPFAM" id="SSF46955">
    <property type="entry name" value="Putative DNA-binding domain"/>
    <property type="match status" value="1"/>
</dbReference>
<dbReference type="NCBIfam" id="TIGR01764">
    <property type="entry name" value="excise"/>
    <property type="match status" value="1"/>
</dbReference>
<dbReference type="InterPro" id="IPR041657">
    <property type="entry name" value="HTH_17"/>
</dbReference>
<name>D9SDP0_GALCS</name>
<dbReference type="PROSITE" id="PS50110">
    <property type="entry name" value="RESPONSE_REGULATORY"/>
    <property type="match status" value="1"/>
</dbReference>
<protein>
    <submittedName>
        <fullName evidence="4">Response regulator receiver protein</fullName>
    </submittedName>
</protein>
<dbReference type="CDD" id="cd00156">
    <property type="entry name" value="REC"/>
    <property type="match status" value="1"/>
</dbReference>
<reference evidence="4 5" key="1">
    <citation type="submission" date="2010-08" db="EMBL/GenBank/DDBJ databases">
        <title>Complete sequence of Gallionella capsiferriformans ES-2.</title>
        <authorList>
            <consortium name="US DOE Joint Genome Institute"/>
            <person name="Lucas S."/>
            <person name="Copeland A."/>
            <person name="Lapidus A."/>
            <person name="Cheng J.-F."/>
            <person name="Bruce D."/>
            <person name="Goodwin L."/>
            <person name="Pitluck S."/>
            <person name="Chertkov O."/>
            <person name="Davenport K.W."/>
            <person name="Detter J.C."/>
            <person name="Han C."/>
            <person name="Tapia R."/>
            <person name="Land M."/>
            <person name="Hauser L."/>
            <person name="Chang Y.-J."/>
            <person name="Jeffries C."/>
            <person name="Kyrpides N."/>
            <person name="Ivanova N."/>
            <person name="Mikhailova N."/>
            <person name="Shelobolina E.S."/>
            <person name="Picardal F."/>
            <person name="Roden E."/>
            <person name="Emerson D."/>
            <person name="Woyke T."/>
        </authorList>
    </citation>
    <scope>NUCLEOTIDE SEQUENCE [LARGE SCALE GENOMIC DNA]</scope>
    <source>
        <strain evidence="4 5">ES-2</strain>
    </source>
</reference>
<gene>
    <name evidence="4" type="ordered locus">Galf_0761</name>
</gene>
<evidence type="ECO:0000313" key="5">
    <source>
        <dbReference type="Proteomes" id="UP000001235"/>
    </source>
</evidence>
<dbReference type="KEGG" id="gca:Galf_0761"/>
<proteinExistence type="predicted"/>
<evidence type="ECO:0000256" key="1">
    <source>
        <dbReference type="ARBA" id="ARBA00022553"/>
    </source>
</evidence>
<dbReference type="OrthoDB" id="5416564at2"/>
<feature type="modified residue" description="4-aspartylphosphate" evidence="2">
    <location>
        <position position="128"/>
    </location>
</feature>
<dbReference type="CDD" id="cd04762">
    <property type="entry name" value="HTH_MerR-trunc"/>
    <property type="match status" value="1"/>
</dbReference>
<dbReference type="PANTHER" id="PTHR44591">
    <property type="entry name" value="STRESS RESPONSE REGULATOR PROTEIN 1"/>
    <property type="match status" value="1"/>
</dbReference>
<keyword evidence="5" id="KW-1185">Reference proteome</keyword>
<accession>D9SDP0</accession>
<dbReference type="InterPro" id="IPR050595">
    <property type="entry name" value="Bact_response_regulator"/>
</dbReference>
<evidence type="ECO:0000259" key="3">
    <source>
        <dbReference type="PROSITE" id="PS50110"/>
    </source>
</evidence>
<dbReference type="PANTHER" id="PTHR44591:SF23">
    <property type="entry name" value="CHEY SUBFAMILY"/>
    <property type="match status" value="1"/>
</dbReference>
<dbReference type="EMBL" id="CP002159">
    <property type="protein sequence ID" value="ADL54797.1"/>
    <property type="molecule type" value="Genomic_DNA"/>
</dbReference>
<dbReference type="HOGENOM" id="CLU_092045_1_0_4"/>
<dbReference type="eggNOG" id="COG0789">
    <property type="taxonomic scope" value="Bacteria"/>
</dbReference>
<dbReference type="Gene3D" id="1.10.1660.10">
    <property type="match status" value="1"/>
</dbReference>
<dbReference type="STRING" id="395494.Galf_0761"/>
<dbReference type="SUPFAM" id="SSF52172">
    <property type="entry name" value="CheY-like"/>
    <property type="match status" value="1"/>
</dbReference>
<evidence type="ECO:0000256" key="2">
    <source>
        <dbReference type="PROSITE-ProRule" id="PRU00169"/>
    </source>
</evidence>
<keyword evidence="1 2" id="KW-0597">Phosphoprotein</keyword>
<dbReference type="Gene3D" id="3.40.50.2300">
    <property type="match status" value="1"/>
</dbReference>
<dbReference type="GO" id="GO:0000160">
    <property type="term" value="P:phosphorelay signal transduction system"/>
    <property type="evidence" value="ECO:0007669"/>
    <property type="project" value="InterPro"/>
</dbReference>
<dbReference type="InterPro" id="IPR001789">
    <property type="entry name" value="Sig_transdc_resp-reg_receiver"/>
</dbReference>
<dbReference type="RefSeq" id="WP_013292738.1">
    <property type="nucleotide sequence ID" value="NC_014394.1"/>
</dbReference>
<dbReference type="InterPro" id="IPR009061">
    <property type="entry name" value="DNA-bd_dom_put_sf"/>
</dbReference>
<dbReference type="Pfam" id="PF12728">
    <property type="entry name" value="HTH_17"/>
    <property type="match status" value="1"/>
</dbReference>
<dbReference type="Proteomes" id="UP000001235">
    <property type="component" value="Chromosome"/>
</dbReference>